<evidence type="ECO:0008006" key="7">
    <source>
        <dbReference type="Google" id="ProtNLM"/>
    </source>
</evidence>
<sequence length="99" mass="11589">MPKEVKDIKLFLELARRKDAKTARIKKNGSKLIKFKLRSSRYLYTLVLNDAEKAQKLTQSLPPGMFVIFIWYLRFGMGVRDTGHCFLELSLIRRIQGSR</sequence>
<dbReference type="OrthoDB" id="10250488at2759"/>
<keyword evidence="2 4" id="KW-0689">Ribosomal protein</keyword>
<keyword evidence="6" id="KW-1185">Reference proteome</keyword>
<dbReference type="PANTHER" id="PTHR10965:SF0">
    <property type="entry name" value="LARGE RIBOSOMAL SUBUNIT PROTEIN EL38"/>
    <property type="match status" value="1"/>
</dbReference>
<dbReference type="Proteomes" id="UP000094385">
    <property type="component" value="Unassembled WGS sequence"/>
</dbReference>
<protein>
    <recommendedName>
        <fullName evidence="7">60S ribosomal protein L38</fullName>
    </recommendedName>
</protein>
<dbReference type="FunFam" id="3.30.720.90:FF:000001">
    <property type="entry name" value="60S ribosomal protein L38"/>
    <property type="match status" value="1"/>
</dbReference>
<organism evidence="5 6">
    <name type="scientific">Lipomyces starkeyi NRRL Y-11557</name>
    <dbReference type="NCBI Taxonomy" id="675824"/>
    <lineage>
        <taxon>Eukaryota</taxon>
        <taxon>Fungi</taxon>
        <taxon>Dikarya</taxon>
        <taxon>Ascomycota</taxon>
        <taxon>Saccharomycotina</taxon>
        <taxon>Lipomycetes</taxon>
        <taxon>Lipomycetales</taxon>
        <taxon>Lipomycetaceae</taxon>
        <taxon>Lipomyces</taxon>
    </lineage>
</organism>
<reference evidence="5 6" key="1">
    <citation type="journal article" date="2016" name="Proc. Natl. Acad. Sci. U.S.A.">
        <title>Comparative genomics of biotechnologically important yeasts.</title>
        <authorList>
            <person name="Riley R."/>
            <person name="Haridas S."/>
            <person name="Wolfe K.H."/>
            <person name="Lopes M.R."/>
            <person name="Hittinger C.T."/>
            <person name="Goeker M."/>
            <person name="Salamov A.A."/>
            <person name="Wisecaver J.H."/>
            <person name="Long T.M."/>
            <person name="Calvey C.H."/>
            <person name="Aerts A.L."/>
            <person name="Barry K.W."/>
            <person name="Choi C."/>
            <person name="Clum A."/>
            <person name="Coughlan A.Y."/>
            <person name="Deshpande S."/>
            <person name="Douglass A.P."/>
            <person name="Hanson S.J."/>
            <person name="Klenk H.-P."/>
            <person name="LaButti K.M."/>
            <person name="Lapidus A."/>
            <person name="Lindquist E.A."/>
            <person name="Lipzen A.M."/>
            <person name="Meier-Kolthoff J.P."/>
            <person name="Ohm R.A."/>
            <person name="Otillar R.P."/>
            <person name="Pangilinan J.L."/>
            <person name="Peng Y."/>
            <person name="Rokas A."/>
            <person name="Rosa C.A."/>
            <person name="Scheuner C."/>
            <person name="Sibirny A.A."/>
            <person name="Slot J.C."/>
            <person name="Stielow J.B."/>
            <person name="Sun H."/>
            <person name="Kurtzman C.P."/>
            <person name="Blackwell M."/>
            <person name="Grigoriev I.V."/>
            <person name="Jeffries T.W."/>
        </authorList>
    </citation>
    <scope>NUCLEOTIDE SEQUENCE [LARGE SCALE GENOMIC DNA]</scope>
    <source>
        <strain evidence="5 6">NRRL Y-11557</strain>
    </source>
</reference>
<evidence type="ECO:0000256" key="1">
    <source>
        <dbReference type="ARBA" id="ARBA00007803"/>
    </source>
</evidence>
<dbReference type="InterPro" id="IPR038464">
    <property type="entry name" value="Ribosomal_eL38_sf"/>
</dbReference>
<evidence type="ECO:0000256" key="4">
    <source>
        <dbReference type="RuleBase" id="RU003445"/>
    </source>
</evidence>
<dbReference type="GO" id="GO:0022625">
    <property type="term" value="C:cytosolic large ribosomal subunit"/>
    <property type="evidence" value="ECO:0007669"/>
    <property type="project" value="TreeGrafter"/>
</dbReference>
<name>A0A1E3Q0P0_LIPST</name>
<dbReference type="STRING" id="675824.A0A1E3Q0P0"/>
<dbReference type="PANTHER" id="PTHR10965">
    <property type="entry name" value="60S RIBOSOMAL PROTEIN L38"/>
    <property type="match status" value="1"/>
</dbReference>
<dbReference type="Gene3D" id="3.30.720.90">
    <property type="match status" value="1"/>
</dbReference>
<keyword evidence="3 4" id="KW-0687">Ribonucleoprotein</keyword>
<dbReference type="Pfam" id="PF01781">
    <property type="entry name" value="Ribosomal_L38e"/>
    <property type="match status" value="1"/>
</dbReference>
<dbReference type="GO" id="GO:0022618">
    <property type="term" value="P:protein-RNA complex assembly"/>
    <property type="evidence" value="ECO:0007669"/>
    <property type="project" value="TreeGrafter"/>
</dbReference>
<dbReference type="EMBL" id="KV454298">
    <property type="protein sequence ID" value="ODQ71216.1"/>
    <property type="molecule type" value="Genomic_DNA"/>
</dbReference>
<evidence type="ECO:0000256" key="2">
    <source>
        <dbReference type="ARBA" id="ARBA00022980"/>
    </source>
</evidence>
<accession>A0A1E3Q0P0</accession>
<evidence type="ECO:0000313" key="6">
    <source>
        <dbReference type="Proteomes" id="UP000094385"/>
    </source>
</evidence>
<dbReference type="AlphaFoldDB" id="A0A1E3Q0P0"/>
<evidence type="ECO:0000256" key="3">
    <source>
        <dbReference type="ARBA" id="ARBA00023274"/>
    </source>
</evidence>
<gene>
    <name evidence="5" type="ORF">LIPSTDRAFT_150147</name>
</gene>
<evidence type="ECO:0000313" key="5">
    <source>
        <dbReference type="EMBL" id="ODQ71216.1"/>
    </source>
</evidence>
<comment type="similarity">
    <text evidence="1 4">Belongs to the eukaryotic ribosomal protein eL38 family.</text>
</comment>
<proteinExistence type="inferred from homology"/>
<dbReference type="GO" id="GO:0003735">
    <property type="term" value="F:structural constituent of ribosome"/>
    <property type="evidence" value="ECO:0007669"/>
    <property type="project" value="InterPro"/>
</dbReference>
<dbReference type="GO" id="GO:0006412">
    <property type="term" value="P:translation"/>
    <property type="evidence" value="ECO:0007669"/>
    <property type="project" value="InterPro"/>
</dbReference>
<dbReference type="InterPro" id="IPR002675">
    <property type="entry name" value="Ribosomal_eL38"/>
</dbReference>